<dbReference type="InterPro" id="IPR008947">
    <property type="entry name" value="PLipase_C/P1_nuclease_dom_sf"/>
</dbReference>
<dbReference type="OrthoDB" id="2878022at2"/>
<keyword evidence="3" id="KW-1185">Reference proteome</keyword>
<dbReference type="InterPro" id="IPR029002">
    <property type="entry name" value="PLPC/GPLD1"/>
</dbReference>
<gene>
    <name evidence="2" type="ORF">GND95_06740</name>
</gene>
<protein>
    <recommendedName>
        <fullName evidence="1">Phospholipase C/D domain-containing protein</fullName>
    </recommendedName>
</protein>
<proteinExistence type="predicted"/>
<dbReference type="EMBL" id="WSLF01000004">
    <property type="protein sequence ID" value="KAE9635004.1"/>
    <property type="molecule type" value="Genomic_DNA"/>
</dbReference>
<dbReference type="AlphaFoldDB" id="A0A7C8HIK4"/>
<sequence>MRLSSHIYVAEYAGDILEALVGVSFNRKLLAIGATMPDLQPLRRMQIHSPKIVLPHFQREYERIVLKEKKIERISLILGILSHYISDAFCYSHNAYVIDMKKHVQYEHYLDDEKYHIKFSKDIEQIVPEYLAKMNKGISSVDEYMRKENKKYLQLAENLSWKDIIQIDLENAIIHTAVLLTHFVMELQEVRVPAVCLA</sequence>
<dbReference type="Gene3D" id="1.10.575.10">
    <property type="entry name" value="P1 Nuclease"/>
    <property type="match status" value="1"/>
</dbReference>
<dbReference type="Proteomes" id="UP000483018">
    <property type="component" value="Unassembled WGS sequence"/>
</dbReference>
<reference evidence="2 3" key="1">
    <citation type="submission" date="2019-12" db="EMBL/GenBank/DDBJ databases">
        <title>Defluviitalea raffinosedens, isolated from a biogas fermenter, genome sequencing and characterization.</title>
        <authorList>
            <person name="Rettenmaier R."/>
            <person name="Schneider M."/>
            <person name="Neuhaus K."/>
            <person name="Liebl W."/>
            <person name="Zverlov V."/>
        </authorList>
    </citation>
    <scope>NUCLEOTIDE SEQUENCE [LARGE SCALE GENOMIC DNA]</scope>
    <source>
        <strain evidence="2 3">249c-K6</strain>
    </source>
</reference>
<evidence type="ECO:0000313" key="3">
    <source>
        <dbReference type="Proteomes" id="UP000483018"/>
    </source>
</evidence>
<feature type="domain" description="Phospholipase C/D" evidence="1">
    <location>
        <begin position="5"/>
        <end position="153"/>
    </location>
</feature>
<comment type="caution">
    <text evidence="2">The sequence shown here is derived from an EMBL/GenBank/DDBJ whole genome shotgun (WGS) entry which is preliminary data.</text>
</comment>
<dbReference type="SUPFAM" id="SSF48537">
    <property type="entry name" value="Phospholipase C/P1 nuclease"/>
    <property type="match status" value="1"/>
</dbReference>
<organism evidence="2 3">
    <name type="scientific">Defluviitalea raffinosedens</name>
    <dbReference type="NCBI Taxonomy" id="1450156"/>
    <lineage>
        <taxon>Bacteria</taxon>
        <taxon>Bacillati</taxon>
        <taxon>Bacillota</taxon>
        <taxon>Clostridia</taxon>
        <taxon>Lachnospirales</taxon>
        <taxon>Defluviitaleaceae</taxon>
        <taxon>Defluviitalea</taxon>
    </lineage>
</organism>
<name>A0A7C8HIK4_9FIRM</name>
<dbReference type="GO" id="GO:0016788">
    <property type="term" value="F:hydrolase activity, acting on ester bonds"/>
    <property type="evidence" value="ECO:0007669"/>
    <property type="project" value="InterPro"/>
</dbReference>
<dbReference type="RefSeq" id="WP_158740090.1">
    <property type="nucleotide sequence ID" value="NZ_JAFBEP010000024.1"/>
</dbReference>
<evidence type="ECO:0000259" key="1">
    <source>
        <dbReference type="Pfam" id="PF00882"/>
    </source>
</evidence>
<evidence type="ECO:0000313" key="2">
    <source>
        <dbReference type="EMBL" id="KAE9635004.1"/>
    </source>
</evidence>
<accession>A0A7C8HIK4</accession>
<dbReference type="Pfam" id="PF00882">
    <property type="entry name" value="Zn_dep_PLPC"/>
    <property type="match status" value="1"/>
</dbReference>